<dbReference type="GO" id="GO:0003677">
    <property type="term" value="F:DNA binding"/>
    <property type="evidence" value="ECO:0007669"/>
    <property type="project" value="InterPro"/>
</dbReference>
<dbReference type="AlphaFoldDB" id="A0A2T0RXI0"/>
<organism evidence="1 2">
    <name type="scientific">Spirosoma oryzae</name>
    <dbReference type="NCBI Taxonomy" id="1469603"/>
    <lineage>
        <taxon>Bacteria</taxon>
        <taxon>Pseudomonadati</taxon>
        <taxon>Bacteroidota</taxon>
        <taxon>Cytophagia</taxon>
        <taxon>Cytophagales</taxon>
        <taxon>Cytophagaceae</taxon>
        <taxon>Spirosoma</taxon>
    </lineage>
</organism>
<protein>
    <submittedName>
        <fullName evidence="1">Transposase</fullName>
    </submittedName>
</protein>
<keyword evidence="2" id="KW-1185">Reference proteome</keyword>
<dbReference type="GO" id="GO:0006313">
    <property type="term" value="P:DNA transposition"/>
    <property type="evidence" value="ECO:0007669"/>
    <property type="project" value="InterPro"/>
</dbReference>
<proteinExistence type="predicted"/>
<dbReference type="Proteomes" id="UP000238375">
    <property type="component" value="Unassembled WGS sequence"/>
</dbReference>
<dbReference type="EMBL" id="PVTE01000036">
    <property type="protein sequence ID" value="PRY25894.1"/>
    <property type="molecule type" value="Genomic_DNA"/>
</dbReference>
<name>A0A2T0RXI0_9BACT</name>
<comment type="caution">
    <text evidence="1">The sequence shown here is derived from an EMBL/GenBank/DDBJ whole genome shotgun (WGS) entry which is preliminary data.</text>
</comment>
<dbReference type="InterPro" id="IPR009057">
    <property type="entry name" value="Homeodomain-like_sf"/>
</dbReference>
<accession>A0A2T0RXI0</accession>
<dbReference type="Pfam" id="PF01527">
    <property type="entry name" value="HTH_Tnp_1"/>
    <property type="match status" value="1"/>
</dbReference>
<dbReference type="SUPFAM" id="SSF46689">
    <property type="entry name" value="Homeodomain-like"/>
    <property type="match status" value="1"/>
</dbReference>
<evidence type="ECO:0000313" key="2">
    <source>
        <dbReference type="Proteomes" id="UP000238375"/>
    </source>
</evidence>
<evidence type="ECO:0000313" key="1">
    <source>
        <dbReference type="EMBL" id="PRY25894.1"/>
    </source>
</evidence>
<gene>
    <name evidence="1" type="ORF">CLV58_13629</name>
</gene>
<sequence>MAVELSYAKGSVQEAAYELGIDSSRITKWRQTHKSPVQLTTTASRLTQEQQLIRRLQKKLKEADPERDILKKAVSIFSKGARKSEMVRV</sequence>
<dbReference type="InterPro" id="IPR002514">
    <property type="entry name" value="Transposase_8"/>
</dbReference>
<dbReference type="GO" id="GO:0004803">
    <property type="term" value="F:transposase activity"/>
    <property type="evidence" value="ECO:0007669"/>
    <property type="project" value="InterPro"/>
</dbReference>
<reference evidence="1 2" key="1">
    <citation type="submission" date="2018-03" db="EMBL/GenBank/DDBJ databases">
        <title>Genomic Encyclopedia of Archaeal and Bacterial Type Strains, Phase II (KMG-II): from individual species to whole genera.</title>
        <authorList>
            <person name="Goeker M."/>
        </authorList>
    </citation>
    <scope>NUCLEOTIDE SEQUENCE [LARGE SCALE GENOMIC DNA]</scope>
    <source>
        <strain evidence="1 2">DSM 28354</strain>
    </source>
</reference>